<reference evidence="3 4" key="1">
    <citation type="submission" date="2007-06" db="EMBL/GenBank/DDBJ databases">
        <authorList>
            <person name="Shimkets L."/>
            <person name="Ferriera S."/>
            <person name="Johnson J."/>
            <person name="Kravitz S."/>
            <person name="Beeson K."/>
            <person name="Sutton G."/>
            <person name="Rogers Y.-H."/>
            <person name="Friedman R."/>
            <person name="Frazier M."/>
            <person name="Venter J.C."/>
        </authorList>
    </citation>
    <scope>NUCLEOTIDE SEQUENCE [LARGE SCALE GENOMIC DNA]</scope>
    <source>
        <strain evidence="3 4">SIR-1</strain>
    </source>
</reference>
<evidence type="ECO:0000259" key="2">
    <source>
        <dbReference type="PROSITE" id="PS51154"/>
    </source>
</evidence>
<dbReference type="Pfam" id="PF01661">
    <property type="entry name" value="Macro"/>
    <property type="match status" value="1"/>
</dbReference>
<dbReference type="PROSITE" id="PS51154">
    <property type="entry name" value="MACRO"/>
    <property type="match status" value="1"/>
</dbReference>
<dbReference type="eggNOG" id="COG2110">
    <property type="taxonomic scope" value="Bacteria"/>
</dbReference>
<dbReference type="InterPro" id="IPR043472">
    <property type="entry name" value="Macro_dom-like"/>
</dbReference>
<dbReference type="STRING" id="391625.PPSIR1_18757"/>
<comment type="caution">
    <text evidence="3">The sequence shown here is derived from an EMBL/GenBank/DDBJ whole genome shotgun (WGS) entry which is preliminary data.</text>
</comment>
<dbReference type="AlphaFoldDB" id="A6GBG7"/>
<dbReference type="SMART" id="SM00506">
    <property type="entry name" value="A1pp"/>
    <property type="match status" value="1"/>
</dbReference>
<dbReference type="SUPFAM" id="SSF52949">
    <property type="entry name" value="Macro domain-like"/>
    <property type="match status" value="1"/>
</dbReference>
<dbReference type="EMBL" id="ABCS01000058">
    <property type="protein sequence ID" value="EDM76771.1"/>
    <property type="molecule type" value="Genomic_DNA"/>
</dbReference>
<sequence>MLLVLRDVNPHCVLAFTQLFGGEDDVSFGSGDLTQAQVDAVVSPANSFGIMDGGIDRYYRNTFGLRVENTLRGLIERRYPEGELPIGEALLVPTGHPRIPRMVAAPTMRTPGRIVGTDNVRRAMLAALRTASAAANPPIERLGCPSMGTGVGRMDPFDAVEQMLDAWRSFRAERAGTVKSSQSLSSLAVADDATPSLPHVRDSDDQS</sequence>
<dbReference type="OrthoDB" id="9780211at2"/>
<evidence type="ECO:0000313" key="4">
    <source>
        <dbReference type="Proteomes" id="UP000005801"/>
    </source>
</evidence>
<name>A6GBG7_9BACT</name>
<dbReference type="InterPro" id="IPR002589">
    <property type="entry name" value="Macro_dom"/>
</dbReference>
<evidence type="ECO:0000256" key="1">
    <source>
        <dbReference type="SAM" id="MobiDB-lite"/>
    </source>
</evidence>
<organism evidence="3 4">
    <name type="scientific">Plesiocystis pacifica SIR-1</name>
    <dbReference type="NCBI Taxonomy" id="391625"/>
    <lineage>
        <taxon>Bacteria</taxon>
        <taxon>Pseudomonadati</taxon>
        <taxon>Myxococcota</taxon>
        <taxon>Polyangia</taxon>
        <taxon>Nannocystales</taxon>
        <taxon>Nannocystaceae</taxon>
        <taxon>Plesiocystis</taxon>
    </lineage>
</organism>
<proteinExistence type="predicted"/>
<accession>A6GBG7</accession>
<protein>
    <submittedName>
        <fullName evidence="3">Phage tail assembly-like protein</fullName>
    </submittedName>
</protein>
<gene>
    <name evidence="3" type="ORF">PPSIR1_18757</name>
</gene>
<keyword evidence="4" id="KW-1185">Reference proteome</keyword>
<dbReference type="Gene3D" id="3.40.220.10">
    <property type="entry name" value="Leucine Aminopeptidase, subunit E, domain 1"/>
    <property type="match status" value="1"/>
</dbReference>
<feature type="domain" description="Macro" evidence="2">
    <location>
        <begin position="13"/>
        <end position="207"/>
    </location>
</feature>
<dbReference type="Proteomes" id="UP000005801">
    <property type="component" value="Unassembled WGS sequence"/>
</dbReference>
<feature type="region of interest" description="Disordered" evidence="1">
    <location>
        <begin position="177"/>
        <end position="207"/>
    </location>
</feature>
<evidence type="ECO:0000313" key="3">
    <source>
        <dbReference type="EMBL" id="EDM76771.1"/>
    </source>
</evidence>